<dbReference type="Proteomes" id="UP000694924">
    <property type="component" value="Unplaced"/>
</dbReference>
<evidence type="ECO:0000256" key="5">
    <source>
        <dbReference type="ARBA" id="ARBA00048666"/>
    </source>
</evidence>
<keyword evidence="6" id="KW-0472">Membrane</keyword>
<dbReference type="InterPro" id="IPR045851">
    <property type="entry name" value="AMP-bd_C_sf"/>
</dbReference>
<accession>A0ABM1I477</accession>
<dbReference type="NCBIfam" id="NF006134">
    <property type="entry name" value="PRK08279.1"/>
    <property type="match status" value="1"/>
</dbReference>
<evidence type="ECO:0000256" key="3">
    <source>
        <dbReference type="ARBA" id="ARBA00036527"/>
    </source>
</evidence>
<proteinExistence type="inferred from homology"/>
<reference evidence="10" key="1">
    <citation type="submission" date="2025-08" db="UniProtKB">
        <authorList>
            <consortium name="RefSeq"/>
        </authorList>
    </citation>
    <scope>IDENTIFICATION</scope>
    <source>
        <tissue evidence="10">Whole body</tissue>
    </source>
</reference>
<dbReference type="PROSITE" id="PS00455">
    <property type="entry name" value="AMP_BINDING"/>
    <property type="match status" value="1"/>
</dbReference>
<evidence type="ECO:0000259" key="8">
    <source>
        <dbReference type="Pfam" id="PF13193"/>
    </source>
</evidence>
<comment type="similarity">
    <text evidence="1">Belongs to the ATP-dependent AMP-binding enzyme family.</text>
</comment>
<evidence type="ECO:0000259" key="7">
    <source>
        <dbReference type="Pfam" id="PF00501"/>
    </source>
</evidence>
<dbReference type="InterPro" id="IPR042099">
    <property type="entry name" value="ANL_N_sf"/>
</dbReference>
<keyword evidence="9" id="KW-1185">Reference proteome</keyword>
<dbReference type="Gene3D" id="3.40.50.12780">
    <property type="entry name" value="N-terminal domain of ligase-like"/>
    <property type="match status" value="1"/>
</dbReference>
<feature type="domain" description="AMP-dependent synthetase/ligase" evidence="7">
    <location>
        <begin position="227"/>
        <end position="551"/>
    </location>
</feature>
<name>A0ABM1I477_POLDO</name>
<dbReference type="SUPFAM" id="SSF56801">
    <property type="entry name" value="Acetyl-CoA synthetase-like"/>
    <property type="match status" value="1"/>
</dbReference>
<comment type="catalytic activity">
    <reaction evidence="3">
        <text>a very long-chain fatty acid + ATP + CoA = a very long-chain fatty acyl-CoA + AMP + diphosphate</text>
        <dbReference type="Rhea" id="RHEA:54536"/>
        <dbReference type="ChEBI" id="CHEBI:30616"/>
        <dbReference type="ChEBI" id="CHEBI:33019"/>
        <dbReference type="ChEBI" id="CHEBI:57287"/>
        <dbReference type="ChEBI" id="CHEBI:58950"/>
        <dbReference type="ChEBI" id="CHEBI:138261"/>
        <dbReference type="ChEBI" id="CHEBI:456215"/>
    </reaction>
    <physiologicalReaction direction="left-to-right" evidence="3">
        <dbReference type="Rhea" id="RHEA:54537"/>
    </physiologicalReaction>
</comment>
<keyword evidence="6" id="KW-0812">Transmembrane</keyword>
<feature type="transmembrane region" description="Helical" evidence="6">
    <location>
        <begin position="169"/>
        <end position="193"/>
    </location>
</feature>
<feature type="transmembrane region" description="Helical" evidence="6">
    <location>
        <begin position="142"/>
        <end position="163"/>
    </location>
</feature>
<comment type="catalytic activity">
    <reaction evidence="5">
        <text>tetracosanoate + ATP + CoA = tetracosanoyl-CoA + AMP + diphosphate</text>
        <dbReference type="Rhea" id="RHEA:33639"/>
        <dbReference type="ChEBI" id="CHEBI:30616"/>
        <dbReference type="ChEBI" id="CHEBI:31014"/>
        <dbReference type="ChEBI" id="CHEBI:33019"/>
        <dbReference type="ChEBI" id="CHEBI:57287"/>
        <dbReference type="ChEBI" id="CHEBI:65052"/>
        <dbReference type="ChEBI" id="CHEBI:456215"/>
    </reaction>
    <physiologicalReaction direction="left-to-right" evidence="5">
        <dbReference type="Rhea" id="RHEA:33640"/>
    </physiologicalReaction>
</comment>
<keyword evidence="6" id="KW-1133">Transmembrane helix</keyword>
<dbReference type="RefSeq" id="XP_015175014.1">
    <property type="nucleotide sequence ID" value="XM_015319528.1"/>
</dbReference>
<dbReference type="InterPro" id="IPR020845">
    <property type="entry name" value="AMP-binding_CS"/>
</dbReference>
<sequence>MKKKENIIYMSTNNVGNGNHVAPIVSNTIDDKIRDVERGKVHRRVGESLNRSQSTPMTAATTSVHSVQNINQVIVNLGEEKEEEEKQAELVDVVTLSSNKKDTLEEDDKTTRGECRTATAAAASTTTTTNRCQRIKRFLRQLILVMLLITFVAALLAFLTLYIGHMFLLQLFVVVIVAYFVAGGRLKWFYVFFRTIPRDSKALQRFLKLLWLIRGHEKNNRSVVDIFRQHVARHPNKVCIIFEDQEWTFQQLEDFSNKVATTFKNHGYRKGDVVALMLENRPDFVGIWLGLSKIGVITSLININLKKLSLLHSIDVANCQALIYSCEFTEVVADIASSLNANVALYKYGTEIMTESMHLKAKNLTNILSEVSTLPPVQQDKISYHDNLLYIYTSGTTGLPKAAFITNSRFIFIASGINIVANMKSSDIFYTPLPLYHTAGGVMTMGQALLHGNTVVIRKKFSASAYFNDCIKYKCTIAQYIGEMCRYILAVPARPEDKQHNLRMIFGNGLRPQIWRQFVERFNIPQIVEFYGATEGNANIVNIDNTVGAIGFMSRIAPSAYPISIIKVNEEGEPIRNAKGLCQVCEPNEPGVFIGKIIPNNPSRAFLGYVDKKASDNKIVRDVFTKGDSAFLSGDILISDELGYLYFKDRTGDTFRWKGENVSTSEVEAIISNLINYNDCIVYGVEVHGSEGRAGMAAICDQNNTLNLKQLSADIKDQLPFYARPLFLRILSKVDLTGTFKLKKKDLQDDGYDPKRIQDKLYYLDSKLGYQELTNEIFDQIQEGKIKL</sequence>
<evidence type="ECO:0000256" key="1">
    <source>
        <dbReference type="ARBA" id="ARBA00006432"/>
    </source>
</evidence>
<dbReference type="Pfam" id="PF00501">
    <property type="entry name" value="AMP-binding"/>
    <property type="match status" value="1"/>
</dbReference>
<evidence type="ECO:0000256" key="2">
    <source>
        <dbReference type="ARBA" id="ARBA00022598"/>
    </source>
</evidence>
<evidence type="ECO:0000313" key="9">
    <source>
        <dbReference type="Proteomes" id="UP000694924"/>
    </source>
</evidence>
<organism evidence="9 10">
    <name type="scientific">Polistes dominula</name>
    <name type="common">European paper wasp</name>
    <name type="synonym">Vespa dominula</name>
    <dbReference type="NCBI Taxonomy" id="743375"/>
    <lineage>
        <taxon>Eukaryota</taxon>
        <taxon>Metazoa</taxon>
        <taxon>Ecdysozoa</taxon>
        <taxon>Arthropoda</taxon>
        <taxon>Hexapoda</taxon>
        <taxon>Insecta</taxon>
        <taxon>Pterygota</taxon>
        <taxon>Neoptera</taxon>
        <taxon>Endopterygota</taxon>
        <taxon>Hymenoptera</taxon>
        <taxon>Apocrita</taxon>
        <taxon>Aculeata</taxon>
        <taxon>Vespoidea</taxon>
        <taxon>Vespidae</taxon>
        <taxon>Polistinae</taxon>
        <taxon>Polistini</taxon>
        <taxon>Polistes</taxon>
    </lineage>
</organism>
<evidence type="ECO:0000256" key="4">
    <source>
        <dbReference type="ARBA" id="ARBA00041297"/>
    </source>
</evidence>
<protein>
    <recommendedName>
        <fullName evidence="4">Long-chain-fatty-acid--CoA ligase</fullName>
    </recommendedName>
</protein>
<evidence type="ECO:0000256" key="6">
    <source>
        <dbReference type="SAM" id="Phobius"/>
    </source>
</evidence>
<dbReference type="PANTHER" id="PTHR43107:SF21">
    <property type="entry name" value="FATTY ACID TRANSPORT PROTEIN 1, ISOFORM F-RELATED"/>
    <property type="match status" value="1"/>
</dbReference>
<keyword evidence="2" id="KW-0436">Ligase</keyword>
<dbReference type="Gene3D" id="3.30.300.30">
    <property type="match status" value="1"/>
</dbReference>
<dbReference type="PANTHER" id="PTHR43107">
    <property type="entry name" value="LONG-CHAIN FATTY ACID TRANSPORT PROTEIN"/>
    <property type="match status" value="1"/>
</dbReference>
<gene>
    <name evidence="10" type="primary">LOC107065644</name>
</gene>
<dbReference type="Pfam" id="PF13193">
    <property type="entry name" value="AMP-binding_C"/>
    <property type="match status" value="1"/>
</dbReference>
<dbReference type="InterPro" id="IPR000873">
    <property type="entry name" value="AMP-dep_synth/lig_dom"/>
</dbReference>
<feature type="domain" description="AMP-binding enzyme C-terminal" evidence="8">
    <location>
        <begin position="666"/>
        <end position="741"/>
    </location>
</feature>
<dbReference type="GeneID" id="107065644"/>
<dbReference type="InterPro" id="IPR025110">
    <property type="entry name" value="AMP-bd_C"/>
</dbReference>
<evidence type="ECO:0000313" key="10">
    <source>
        <dbReference type="RefSeq" id="XP_015175014.1"/>
    </source>
</evidence>